<dbReference type="SUPFAM" id="SSF57501">
    <property type="entry name" value="Cystine-knot cytokines"/>
    <property type="match status" value="1"/>
</dbReference>
<dbReference type="PROSITE" id="PS50278">
    <property type="entry name" value="PDGF_2"/>
    <property type="match status" value="1"/>
</dbReference>
<keyword evidence="6" id="KW-1185">Reference proteome</keyword>
<feature type="chain" id="PRO_5035729000" evidence="3">
    <location>
        <begin position="30"/>
        <end position="460"/>
    </location>
</feature>
<feature type="domain" description="Platelet-derived growth factor (PDGF) family profile" evidence="4">
    <location>
        <begin position="212"/>
        <end position="314"/>
    </location>
</feature>
<dbReference type="InterPro" id="IPR029034">
    <property type="entry name" value="Cystine-knot_cytokine"/>
</dbReference>
<organism evidence="5 6">
    <name type="scientific">Pararge aegeria aegeria</name>
    <dbReference type="NCBI Taxonomy" id="348720"/>
    <lineage>
        <taxon>Eukaryota</taxon>
        <taxon>Metazoa</taxon>
        <taxon>Ecdysozoa</taxon>
        <taxon>Arthropoda</taxon>
        <taxon>Hexapoda</taxon>
        <taxon>Insecta</taxon>
        <taxon>Pterygota</taxon>
        <taxon>Neoptera</taxon>
        <taxon>Endopterygota</taxon>
        <taxon>Lepidoptera</taxon>
        <taxon>Glossata</taxon>
        <taxon>Ditrysia</taxon>
        <taxon>Papilionoidea</taxon>
        <taxon>Nymphalidae</taxon>
        <taxon>Satyrinae</taxon>
        <taxon>Satyrini</taxon>
        <taxon>Parargina</taxon>
        <taxon>Pararge</taxon>
    </lineage>
</organism>
<dbReference type="GO" id="GO:0008083">
    <property type="term" value="F:growth factor activity"/>
    <property type="evidence" value="ECO:0007669"/>
    <property type="project" value="UniProtKB-KW"/>
</dbReference>
<evidence type="ECO:0000256" key="1">
    <source>
        <dbReference type="RuleBase" id="RU003818"/>
    </source>
</evidence>
<evidence type="ECO:0000256" key="3">
    <source>
        <dbReference type="SAM" id="SignalP"/>
    </source>
</evidence>
<proteinExistence type="inferred from homology"/>
<accession>A0A8S4QTW1</accession>
<keyword evidence="1" id="KW-0339">Growth factor</keyword>
<protein>
    <submittedName>
        <fullName evidence="5">Jg1235 protein</fullName>
    </submittedName>
</protein>
<comment type="caution">
    <text evidence="5">The sequence shown here is derived from an EMBL/GenBank/DDBJ whole genome shotgun (WGS) entry which is preliminary data.</text>
</comment>
<dbReference type="AlphaFoldDB" id="A0A8S4QTW1"/>
<dbReference type="GO" id="GO:0035099">
    <property type="term" value="P:hemocyte migration"/>
    <property type="evidence" value="ECO:0007669"/>
    <property type="project" value="TreeGrafter"/>
</dbReference>
<reference evidence="5" key="1">
    <citation type="submission" date="2022-03" db="EMBL/GenBank/DDBJ databases">
        <authorList>
            <person name="Lindestad O."/>
        </authorList>
    </citation>
    <scope>NUCLEOTIDE SEQUENCE</scope>
</reference>
<feature type="compositionally biased region" description="Acidic residues" evidence="2">
    <location>
        <begin position="126"/>
        <end position="158"/>
    </location>
</feature>
<feature type="compositionally biased region" description="Basic and acidic residues" evidence="2">
    <location>
        <begin position="344"/>
        <end position="364"/>
    </location>
</feature>
<dbReference type="SMART" id="SM00141">
    <property type="entry name" value="PDGF"/>
    <property type="match status" value="1"/>
</dbReference>
<evidence type="ECO:0000313" key="6">
    <source>
        <dbReference type="Proteomes" id="UP000838756"/>
    </source>
</evidence>
<sequence length="460" mass="53622">MWPRQSSSRRRRTMLRPFLLAILLTQIRSAHVTDPPTFADRLDRLYEKVEKFTIGPAKKSNSKLYAKLDRLNSLTPDRHRDLSDDDDELLSAMKLWGSMSDEQLRGLVREIQQMKDEDRSERLTDADYDGDWPDDEQDRDNEDYNNDGEEWDPLEDETGSTSHPIVGVTPSAFTRLDARDSIDYIDPIAATNERPRILDDSHATPKERMSLRKTAFENVREVFRSNGCLVPQPRWLYLRNLAPAADTLYVPPCVKLHRCAPDACCCRDERQECAPIDGKYVAIPVYLGKANHNLTVARMLFFNHTRCSCIYRESMESTARAKIDFREEKRDELLARRDNGIRERQNDWRAPTEEPKLERDEEHTSPPQLRRCTCPALFRNRVKDGICSCVCDWPDTTRKRDCLSLARGKEHFGLRDRVCVAQGDCAMPSCEHGPYERSEGRCPYKRFKRRYHSRRYQDKV</sequence>
<dbReference type="Proteomes" id="UP000838756">
    <property type="component" value="Unassembled WGS sequence"/>
</dbReference>
<evidence type="ECO:0000313" key="5">
    <source>
        <dbReference type="EMBL" id="CAH2217649.1"/>
    </source>
</evidence>
<comment type="similarity">
    <text evidence="1">Belongs to the PDGF/VEGF growth factor family.</text>
</comment>
<dbReference type="EMBL" id="CAKXAJ010018350">
    <property type="protein sequence ID" value="CAH2217649.1"/>
    <property type="molecule type" value="Genomic_DNA"/>
</dbReference>
<keyword evidence="3" id="KW-0732">Signal</keyword>
<dbReference type="InterPro" id="IPR000072">
    <property type="entry name" value="PDGF/VEGF_dom"/>
</dbReference>
<feature type="compositionally biased region" description="Basic and acidic residues" evidence="2">
    <location>
        <begin position="116"/>
        <end position="125"/>
    </location>
</feature>
<evidence type="ECO:0000259" key="4">
    <source>
        <dbReference type="PROSITE" id="PS50278"/>
    </source>
</evidence>
<dbReference type="OrthoDB" id="6370328at2759"/>
<feature type="region of interest" description="Disordered" evidence="2">
    <location>
        <begin position="116"/>
        <end position="167"/>
    </location>
</feature>
<dbReference type="Pfam" id="PF00341">
    <property type="entry name" value="PDGF"/>
    <property type="match status" value="1"/>
</dbReference>
<dbReference type="Gene3D" id="2.10.90.10">
    <property type="entry name" value="Cystine-knot cytokines"/>
    <property type="match status" value="1"/>
</dbReference>
<dbReference type="PANTHER" id="PTHR21719">
    <property type="entry name" value="FI06402P-RELATED"/>
    <property type="match status" value="1"/>
</dbReference>
<dbReference type="PANTHER" id="PTHR21719:SF1">
    <property type="entry name" value="FI06402P-RELATED"/>
    <property type="match status" value="1"/>
</dbReference>
<evidence type="ECO:0000256" key="2">
    <source>
        <dbReference type="SAM" id="MobiDB-lite"/>
    </source>
</evidence>
<feature type="region of interest" description="Disordered" evidence="2">
    <location>
        <begin position="344"/>
        <end position="368"/>
    </location>
</feature>
<name>A0A8S4QTW1_9NEOP</name>
<gene>
    <name evidence="5" type="primary">jg1235</name>
    <name evidence="5" type="ORF">PAEG_LOCUS5533</name>
</gene>
<feature type="signal peptide" evidence="3">
    <location>
        <begin position="1"/>
        <end position="29"/>
    </location>
</feature>
<dbReference type="GO" id="GO:0016020">
    <property type="term" value="C:membrane"/>
    <property type="evidence" value="ECO:0007669"/>
    <property type="project" value="InterPro"/>
</dbReference>